<dbReference type="AlphaFoldDB" id="A0A7W3R6T8"/>
<dbReference type="RefSeq" id="WP_182703897.1">
    <property type="nucleotide sequence ID" value="NZ_JACJII010000001.1"/>
</dbReference>
<sequence length="50" mass="5408">MTASGCESVIKRKPTGVPHTRHALQDAGEPARVFEVVLEAGEETRAFGDR</sequence>
<evidence type="ECO:0000313" key="2">
    <source>
        <dbReference type="Proteomes" id="UP000539313"/>
    </source>
</evidence>
<name>A0A7W3R6T8_9ACTN</name>
<dbReference type="EMBL" id="JACJII010000001">
    <property type="protein sequence ID" value="MBA9001665.1"/>
    <property type="molecule type" value="Genomic_DNA"/>
</dbReference>
<organism evidence="1 2">
    <name type="scientific">Thermomonospora cellulosilytica</name>
    <dbReference type="NCBI Taxonomy" id="1411118"/>
    <lineage>
        <taxon>Bacteria</taxon>
        <taxon>Bacillati</taxon>
        <taxon>Actinomycetota</taxon>
        <taxon>Actinomycetes</taxon>
        <taxon>Streptosporangiales</taxon>
        <taxon>Thermomonosporaceae</taxon>
        <taxon>Thermomonospora</taxon>
    </lineage>
</organism>
<evidence type="ECO:0000313" key="1">
    <source>
        <dbReference type="EMBL" id="MBA9001665.1"/>
    </source>
</evidence>
<dbReference type="Proteomes" id="UP000539313">
    <property type="component" value="Unassembled WGS sequence"/>
</dbReference>
<gene>
    <name evidence="1" type="ORF">HNR21_000547</name>
</gene>
<comment type="caution">
    <text evidence="1">The sequence shown here is derived from an EMBL/GenBank/DDBJ whole genome shotgun (WGS) entry which is preliminary data.</text>
</comment>
<reference evidence="1 2" key="1">
    <citation type="submission" date="2020-08" db="EMBL/GenBank/DDBJ databases">
        <title>Sequencing the genomes of 1000 actinobacteria strains.</title>
        <authorList>
            <person name="Klenk H.-P."/>
        </authorList>
    </citation>
    <scope>NUCLEOTIDE SEQUENCE [LARGE SCALE GENOMIC DNA]</scope>
    <source>
        <strain evidence="1 2">DSM 45823</strain>
    </source>
</reference>
<proteinExistence type="predicted"/>
<protein>
    <submittedName>
        <fullName evidence="1">Uncharacterized protein</fullName>
    </submittedName>
</protein>
<accession>A0A7W3R6T8</accession>
<keyword evidence="2" id="KW-1185">Reference proteome</keyword>